<organism evidence="1 2">
    <name type="scientific">Cenococcum geophilum 1.58</name>
    <dbReference type="NCBI Taxonomy" id="794803"/>
    <lineage>
        <taxon>Eukaryota</taxon>
        <taxon>Fungi</taxon>
        <taxon>Dikarya</taxon>
        <taxon>Ascomycota</taxon>
        <taxon>Pezizomycotina</taxon>
        <taxon>Dothideomycetes</taxon>
        <taxon>Pleosporomycetidae</taxon>
        <taxon>Gloniales</taxon>
        <taxon>Gloniaceae</taxon>
        <taxon>Cenococcum</taxon>
    </lineage>
</organism>
<protein>
    <submittedName>
        <fullName evidence="1">Uncharacterized protein</fullName>
    </submittedName>
</protein>
<keyword evidence="2" id="KW-1185">Reference proteome</keyword>
<evidence type="ECO:0000313" key="2">
    <source>
        <dbReference type="Proteomes" id="UP000250078"/>
    </source>
</evidence>
<name>A0ACC8EN33_9PEZI</name>
<proteinExistence type="predicted"/>
<dbReference type="Proteomes" id="UP000250078">
    <property type="component" value="Unassembled WGS sequence"/>
</dbReference>
<dbReference type="EMBL" id="KV748256">
    <property type="protein sequence ID" value="OCK87722.1"/>
    <property type="molecule type" value="Genomic_DNA"/>
</dbReference>
<reference evidence="1 2" key="1">
    <citation type="journal article" date="2016" name="Nat. Commun.">
        <title>Ectomycorrhizal ecology is imprinted in the genome of the dominant symbiotic fungus Cenococcum geophilum.</title>
        <authorList>
            <consortium name="DOE Joint Genome Institute"/>
            <person name="Peter M."/>
            <person name="Kohler A."/>
            <person name="Ohm R.A."/>
            <person name="Kuo A."/>
            <person name="Krutzmann J."/>
            <person name="Morin E."/>
            <person name="Arend M."/>
            <person name="Barry K.W."/>
            <person name="Binder M."/>
            <person name="Choi C."/>
            <person name="Clum A."/>
            <person name="Copeland A."/>
            <person name="Grisel N."/>
            <person name="Haridas S."/>
            <person name="Kipfer T."/>
            <person name="LaButti K."/>
            <person name="Lindquist E."/>
            <person name="Lipzen A."/>
            <person name="Maire R."/>
            <person name="Meier B."/>
            <person name="Mihaltcheva S."/>
            <person name="Molinier V."/>
            <person name="Murat C."/>
            <person name="Poggeler S."/>
            <person name="Quandt C.A."/>
            <person name="Sperisen C."/>
            <person name="Tritt A."/>
            <person name="Tisserant E."/>
            <person name="Crous P.W."/>
            <person name="Henrissat B."/>
            <person name="Nehls U."/>
            <person name="Egli S."/>
            <person name="Spatafora J.W."/>
            <person name="Grigoriev I.V."/>
            <person name="Martin F.M."/>
        </authorList>
    </citation>
    <scope>NUCLEOTIDE SEQUENCE [LARGE SCALE GENOMIC DNA]</scope>
    <source>
        <strain evidence="1 2">1.58</strain>
    </source>
</reference>
<accession>A0ACC8EN33</accession>
<gene>
    <name evidence="1" type="ORF">K441DRAFT_741555</name>
</gene>
<sequence length="90" mass="9950">MQLYREKTSSVMSRHHKGSRRTQHQPSSAPPPPTSAHPQSPACAPPSQSPRPGHSPRPRMQTVCLPFRYTSTPLSPQSREVLAPSEPSRC</sequence>
<evidence type="ECO:0000313" key="1">
    <source>
        <dbReference type="EMBL" id="OCK87722.1"/>
    </source>
</evidence>